<evidence type="ECO:0000313" key="5">
    <source>
        <dbReference type="Proteomes" id="UP001314229"/>
    </source>
</evidence>
<protein>
    <submittedName>
        <fullName evidence="4">Coiled-coil domain-containing protein 105</fullName>
    </submittedName>
</protein>
<reference evidence="4 5" key="1">
    <citation type="submission" date="2024-01" db="EMBL/GenBank/DDBJ databases">
        <authorList>
            <person name="Alioto T."/>
            <person name="Alioto T."/>
            <person name="Gomez Garrido J."/>
        </authorList>
    </citation>
    <scope>NUCLEOTIDE SEQUENCE [LARGE SCALE GENOMIC DNA]</scope>
</reference>
<dbReference type="PANTHER" id="PTHR35081">
    <property type="entry name" value="COILED-COIL DOMAIN-CONTAINING PROTEIN 105"/>
    <property type="match status" value="1"/>
</dbReference>
<sequence>MQVQSVPLGSVTIGPESWRDGTVRSIRRAQRLVRQTRAGRSGSCSRPRSCSAAPGFTPKRTDDTAEITEDKITGEECGRSRDSICNNKMSRPQTTGAVRTPVAPFPPSSLREQCAGASVAMAGEYMRRVREVEGQLRRQAGRVTQEGIKLERERGHLERMLRSLRADLTVNRRSSEGRTRRPSTVETERDGADYLLTCEKGELAELKQDLEGALRNTLTQLQALGQSSRQLLNCASERARVLELLPHSGSAGGHGTAVQIFAKTHPVSPFTPECKQVLERSTLTVNQSQQLRINIRQMLTSAITRQKDVHRTVNDGLVKKIAETVSLQQNLTLASAATRQAMFRKQREINCIRHSHDRAQGPEYSGDILSREKLNRPLVQVYHRHPGTQLPEAAQLIQGSAVLRRCLMSSEGELLHLQRACLHLLDNLHSKRAAAQVDAAVVRMRRQQVDKRAMPTFLQQGAGRSQLSMSCVQ</sequence>
<evidence type="ECO:0000256" key="3">
    <source>
        <dbReference type="SAM" id="MobiDB-lite"/>
    </source>
</evidence>
<comment type="subcellular location">
    <subcellularLocation>
        <location evidence="1">Cytoplasm</location>
    </subcellularLocation>
</comment>
<gene>
    <name evidence="4" type="ORF">FSCOSCO3_A025703</name>
</gene>
<dbReference type="Pfam" id="PF03148">
    <property type="entry name" value="Tektin"/>
    <property type="match status" value="1"/>
</dbReference>
<dbReference type="Proteomes" id="UP001314229">
    <property type="component" value="Unassembled WGS sequence"/>
</dbReference>
<keyword evidence="2" id="KW-0963">Cytoplasm</keyword>
<name>A0AAV1NHC5_SCOSC</name>
<accession>A0AAV1NHC5</accession>
<organism evidence="4 5">
    <name type="scientific">Scomber scombrus</name>
    <name type="common">Atlantic mackerel</name>
    <name type="synonym">Scomber vernalis</name>
    <dbReference type="NCBI Taxonomy" id="13677"/>
    <lineage>
        <taxon>Eukaryota</taxon>
        <taxon>Metazoa</taxon>
        <taxon>Chordata</taxon>
        <taxon>Craniata</taxon>
        <taxon>Vertebrata</taxon>
        <taxon>Euteleostomi</taxon>
        <taxon>Actinopterygii</taxon>
        <taxon>Neopterygii</taxon>
        <taxon>Teleostei</taxon>
        <taxon>Neoteleostei</taxon>
        <taxon>Acanthomorphata</taxon>
        <taxon>Pelagiaria</taxon>
        <taxon>Scombriformes</taxon>
        <taxon>Scombridae</taxon>
        <taxon>Scomber</taxon>
    </lineage>
</organism>
<dbReference type="PANTHER" id="PTHR35081:SF1">
    <property type="entry name" value="COILED-COIL DOMAIN-CONTAINING PROTEIN 105"/>
    <property type="match status" value="1"/>
</dbReference>
<comment type="caution">
    <text evidence="4">The sequence shown here is derived from an EMBL/GenBank/DDBJ whole genome shotgun (WGS) entry which is preliminary data.</text>
</comment>
<proteinExistence type="predicted"/>
<keyword evidence="5" id="KW-1185">Reference proteome</keyword>
<evidence type="ECO:0000313" key="4">
    <source>
        <dbReference type="EMBL" id="CAK6958914.1"/>
    </source>
</evidence>
<dbReference type="InterPro" id="IPR048256">
    <property type="entry name" value="Tektin-like"/>
</dbReference>
<feature type="compositionally biased region" description="Polar residues" evidence="3">
    <location>
        <begin position="83"/>
        <end position="97"/>
    </location>
</feature>
<feature type="compositionally biased region" description="Low complexity" evidence="3">
    <location>
        <begin position="38"/>
        <end position="54"/>
    </location>
</feature>
<dbReference type="InterPro" id="IPR038949">
    <property type="entry name" value="TEKTL1"/>
</dbReference>
<dbReference type="GO" id="GO:0005737">
    <property type="term" value="C:cytoplasm"/>
    <property type="evidence" value="ECO:0007669"/>
    <property type="project" value="UniProtKB-SubCell"/>
</dbReference>
<dbReference type="GO" id="GO:0005929">
    <property type="term" value="C:cilium"/>
    <property type="evidence" value="ECO:0007669"/>
    <property type="project" value="UniProtKB-ARBA"/>
</dbReference>
<dbReference type="EMBL" id="CAWUFR010000037">
    <property type="protein sequence ID" value="CAK6958914.1"/>
    <property type="molecule type" value="Genomic_DNA"/>
</dbReference>
<evidence type="ECO:0000256" key="2">
    <source>
        <dbReference type="ARBA" id="ARBA00022490"/>
    </source>
</evidence>
<evidence type="ECO:0000256" key="1">
    <source>
        <dbReference type="ARBA" id="ARBA00004496"/>
    </source>
</evidence>
<feature type="region of interest" description="Disordered" evidence="3">
    <location>
        <begin position="33"/>
        <end position="109"/>
    </location>
</feature>
<dbReference type="AlphaFoldDB" id="A0AAV1NHC5"/>
<feature type="compositionally biased region" description="Basic and acidic residues" evidence="3">
    <location>
        <begin position="59"/>
        <end position="82"/>
    </location>
</feature>